<evidence type="ECO:0000256" key="1">
    <source>
        <dbReference type="SAM" id="MobiDB-lite"/>
    </source>
</evidence>
<evidence type="ECO:0000313" key="2">
    <source>
        <dbReference type="EMBL" id="KIX99356.1"/>
    </source>
</evidence>
<feature type="region of interest" description="Disordered" evidence="1">
    <location>
        <begin position="1"/>
        <end position="22"/>
    </location>
</feature>
<accession>A0A0D2IQV2</accession>
<dbReference type="VEuPathDB" id="FungiDB:Z520_04932"/>
<name>A0A0D2IQV2_9EURO</name>
<dbReference type="Proteomes" id="UP000053411">
    <property type="component" value="Unassembled WGS sequence"/>
</dbReference>
<feature type="region of interest" description="Disordered" evidence="1">
    <location>
        <begin position="46"/>
        <end position="68"/>
    </location>
</feature>
<sequence length="92" mass="10479">MHSSRSREETLETGDTGEGEGDGLLHPFWYINYVGAGQEVWALLQNRDRKNKKREESSTGGSMMEKARMVRALYDPHRVMERRVKGGLKLGV</sequence>
<dbReference type="GeneID" id="27710678"/>
<gene>
    <name evidence="2" type="ORF">Z520_04932</name>
</gene>
<dbReference type="RefSeq" id="XP_016633479.1">
    <property type="nucleotide sequence ID" value="XM_016775436.1"/>
</dbReference>
<keyword evidence="3" id="KW-1185">Reference proteome</keyword>
<feature type="compositionally biased region" description="Basic and acidic residues" evidence="1">
    <location>
        <begin position="1"/>
        <end position="10"/>
    </location>
</feature>
<dbReference type="EMBL" id="KN848069">
    <property type="protein sequence ID" value="KIX99356.1"/>
    <property type="molecule type" value="Genomic_DNA"/>
</dbReference>
<organism evidence="2 3">
    <name type="scientific">Fonsecaea multimorphosa CBS 102226</name>
    <dbReference type="NCBI Taxonomy" id="1442371"/>
    <lineage>
        <taxon>Eukaryota</taxon>
        <taxon>Fungi</taxon>
        <taxon>Dikarya</taxon>
        <taxon>Ascomycota</taxon>
        <taxon>Pezizomycotina</taxon>
        <taxon>Eurotiomycetes</taxon>
        <taxon>Chaetothyriomycetidae</taxon>
        <taxon>Chaetothyriales</taxon>
        <taxon>Herpotrichiellaceae</taxon>
        <taxon>Fonsecaea</taxon>
    </lineage>
</organism>
<proteinExistence type="predicted"/>
<protein>
    <submittedName>
        <fullName evidence="2">Uncharacterized protein</fullName>
    </submittedName>
</protein>
<dbReference type="AlphaFoldDB" id="A0A0D2IQV2"/>
<feature type="compositionally biased region" description="Acidic residues" evidence="1">
    <location>
        <begin position="11"/>
        <end position="21"/>
    </location>
</feature>
<evidence type="ECO:0000313" key="3">
    <source>
        <dbReference type="Proteomes" id="UP000053411"/>
    </source>
</evidence>
<reference evidence="2 3" key="1">
    <citation type="submission" date="2015-01" db="EMBL/GenBank/DDBJ databases">
        <title>The Genome Sequence of Fonsecaea multimorphosa CBS 102226.</title>
        <authorList>
            <consortium name="The Broad Institute Genomics Platform"/>
            <person name="Cuomo C."/>
            <person name="de Hoog S."/>
            <person name="Gorbushina A."/>
            <person name="Stielow B."/>
            <person name="Teixiera M."/>
            <person name="Abouelleil A."/>
            <person name="Chapman S.B."/>
            <person name="Priest M."/>
            <person name="Young S.K."/>
            <person name="Wortman J."/>
            <person name="Nusbaum C."/>
            <person name="Birren B."/>
        </authorList>
    </citation>
    <scope>NUCLEOTIDE SEQUENCE [LARGE SCALE GENOMIC DNA]</scope>
    <source>
        <strain evidence="2 3">CBS 102226</strain>
    </source>
</reference>